<dbReference type="EMBL" id="NEXX01000003">
    <property type="protein sequence ID" value="OUY07022.1"/>
    <property type="molecule type" value="Genomic_DNA"/>
</dbReference>
<protein>
    <submittedName>
        <fullName evidence="1">Uncharacterized protein</fullName>
    </submittedName>
</protein>
<dbReference type="RefSeq" id="WP_087620623.1">
    <property type="nucleotide sequence ID" value="NZ_JAKVJF010000012.1"/>
</dbReference>
<keyword evidence="2" id="KW-1185">Reference proteome</keyword>
<evidence type="ECO:0000313" key="2">
    <source>
        <dbReference type="Proteomes" id="UP000196536"/>
    </source>
</evidence>
<dbReference type="InterPro" id="IPR009679">
    <property type="entry name" value="Phage_186_CII-like"/>
</dbReference>
<name>A0A1Z9YXX0_9GAMM</name>
<gene>
    <name evidence="1" type="ORF">CAP51_10030</name>
</gene>
<sequence length="156" mass="17267">MNILDAVYHTVHDFKGGATALAIRLGIRSPAVLNSKVNPNTETHHITLLEAVKLMVITGDYRILQSLCAELGKVAIDLPDIPESQRDTTLMELMLNVDIKKGDCSGVFKQMMADGRITAGEARDMSTIVHQMIEQLVTLEKQINRCVDSNREVTHV</sequence>
<dbReference type="GO" id="GO:0003677">
    <property type="term" value="F:DNA binding"/>
    <property type="evidence" value="ECO:0007669"/>
    <property type="project" value="InterPro"/>
</dbReference>
<dbReference type="Proteomes" id="UP000196536">
    <property type="component" value="Unassembled WGS sequence"/>
</dbReference>
<reference evidence="1 2" key="1">
    <citation type="submission" date="2017-05" db="EMBL/GenBank/DDBJ databases">
        <title>Acinetobacter populi ANC 5415 (= PBJ7), whole genome shotgun sequencing project.</title>
        <authorList>
            <person name="Nemec A."/>
            <person name="Radolfova-Krizova L."/>
        </authorList>
    </citation>
    <scope>NUCLEOTIDE SEQUENCE [LARGE SCALE GENOMIC DNA]</scope>
    <source>
        <strain evidence="1 2">PBJ7</strain>
    </source>
</reference>
<dbReference type="AlphaFoldDB" id="A0A1Z9YXX0"/>
<dbReference type="Pfam" id="PF06892">
    <property type="entry name" value="Phage_CP76"/>
    <property type="match status" value="1"/>
</dbReference>
<dbReference type="OrthoDB" id="6688863at2"/>
<comment type="caution">
    <text evidence="1">The sequence shown here is derived from an EMBL/GenBank/DDBJ whole genome shotgun (WGS) entry which is preliminary data.</text>
</comment>
<evidence type="ECO:0000313" key="1">
    <source>
        <dbReference type="EMBL" id="OUY07022.1"/>
    </source>
</evidence>
<proteinExistence type="predicted"/>
<organism evidence="1 2">
    <name type="scientific">Acinetobacter populi</name>
    <dbReference type="NCBI Taxonomy" id="1582270"/>
    <lineage>
        <taxon>Bacteria</taxon>
        <taxon>Pseudomonadati</taxon>
        <taxon>Pseudomonadota</taxon>
        <taxon>Gammaproteobacteria</taxon>
        <taxon>Moraxellales</taxon>
        <taxon>Moraxellaceae</taxon>
        <taxon>Acinetobacter</taxon>
    </lineage>
</organism>
<accession>A0A1Z9YXX0</accession>